<dbReference type="InterPro" id="IPR054352">
    <property type="entry name" value="ACT_Aspartokinase"/>
</dbReference>
<dbReference type="InterPro" id="IPR045865">
    <property type="entry name" value="ACT-like_dom_sf"/>
</dbReference>
<dbReference type="InterPro" id="IPR002912">
    <property type="entry name" value="ACT_dom"/>
</dbReference>
<evidence type="ECO:0000256" key="6">
    <source>
        <dbReference type="ARBA" id="ARBA00047872"/>
    </source>
</evidence>
<dbReference type="InterPro" id="IPR001048">
    <property type="entry name" value="Asp/Glu/Uridylate_kinase"/>
</dbReference>
<dbReference type="GO" id="GO:0005524">
    <property type="term" value="F:ATP binding"/>
    <property type="evidence" value="ECO:0007669"/>
    <property type="project" value="UniProtKB-KW"/>
</dbReference>
<dbReference type="EC" id="2.7.2.4" evidence="7"/>
<evidence type="ECO:0000259" key="9">
    <source>
        <dbReference type="PROSITE" id="PS51671"/>
    </source>
</evidence>
<dbReference type="GO" id="GO:0009090">
    <property type="term" value="P:homoserine biosynthetic process"/>
    <property type="evidence" value="ECO:0007669"/>
    <property type="project" value="TreeGrafter"/>
</dbReference>
<feature type="non-terminal residue" evidence="10">
    <location>
        <position position="374"/>
    </location>
</feature>
<dbReference type="SUPFAM" id="SSF55021">
    <property type="entry name" value="ACT-like"/>
    <property type="match status" value="1"/>
</dbReference>
<evidence type="ECO:0000256" key="5">
    <source>
        <dbReference type="ARBA" id="ARBA00022840"/>
    </source>
</evidence>
<keyword evidence="2 7" id="KW-0808">Transferase</keyword>
<gene>
    <name evidence="10" type="ORF">EF807_07815</name>
</gene>
<comment type="catalytic activity">
    <reaction evidence="6 7">
        <text>L-aspartate + ATP = 4-phospho-L-aspartate + ADP</text>
        <dbReference type="Rhea" id="RHEA:23776"/>
        <dbReference type="ChEBI" id="CHEBI:29991"/>
        <dbReference type="ChEBI" id="CHEBI:30616"/>
        <dbReference type="ChEBI" id="CHEBI:57535"/>
        <dbReference type="ChEBI" id="CHEBI:456216"/>
        <dbReference type="EC" id="2.7.2.4"/>
    </reaction>
</comment>
<dbReference type="Pfam" id="PF00696">
    <property type="entry name" value="AA_kinase"/>
    <property type="match status" value="1"/>
</dbReference>
<dbReference type="Gene3D" id="3.30.70.260">
    <property type="match status" value="1"/>
</dbReference>
<dbReference type="Gene3D" id="3.40.1160.10">
    <property type="entry name" value="Acetylglutamate kinase-like"/>
    <property type="match status" value="1"/>
</dbReference>
<evidence type="ECO:0000256" key="8">
    <source>
        <dbReference type="RuleBase" id="RU004249"/>
    </source>
</evidence>
<keyword evidence="4 7" id="KW-0418">Kinase</keyword>
<evidence type="ECO:0000256" key="2">
    <source>
        <dbReference type="ARBA" id="ARBA00022679"/>
    </source>
</evidence>
<dbReference type="GO" id="GO:0009088">
    <property type="term" value="P:threonine biosynthetic process"/>
    <property type="evidence" value="ECO:0007669"/>
    <property type="project" value="UniProtKB-UniPathway"/>
</dbReference>
<dbReference type="Pfam" id="PF22468">
    <property type="entry name" value="ACT_9"/>
    <property type="match status" value="1"/>
</dbReference>
<dbReference type="InterPro" id="IPR005260">
    <property type="entry name" value="Asp_kin_monofn"/>
</dbReference>
<keyword evidence="3" id="KW-0547">Nucleotide-binding</keyword>
<dbReference type="GO" id="GO:0004072">
    <property type="term" value="F:aspartate kinase activity"/>
    <property type="evidence" value="ECO:0007669"/>
    <property type="project" value="UniProtKB-EC"/>
</dbReference>
<dbReference type="UniPathway" id="UPA00034">
    <property type="reaction ID" value="UER00015"/>
</dbReference>
<evidence type="ECO:0000313" key="11">
    <source>
        <dbReference type="Proteomes" id="UP000320766"/>
    </source>
</evidence>
<dbReference type="PANTHER" id="PTHR21499">
    <property type="entry name" value="ASPARTATE KINASE"/>
    <property type="match status" value="1"/>
</dbReference>
<feature type="domain" description="ACT" evidence="9">
    <location>
        <begin position="337"/>
        <end position="374"/>
    </location>
</feature>
<dbReference type="GO" id="GO:0009089">
    <property type="term" value="P:lysine biosynthetic process via diaminopimelate"/>
    <property type="evidence" value="ECO:0007669"/>
    <property type="project" value="UniProtKB-UniPathway"/>
</dbReference>
<organism evidence="10 11">
    <name type="scientific">Candidatus Methanolliviera hydrocarbonicum</name>
    <dbReference type="NCBI Taxonomy" id="2491085"/>
    <lineage>
        <taxon>Archaea</taxon>
        <taxon>Methanobacteriati</taxon>
        <taxon>Methanobacteriota</taxon>
        <taxon>Candidatus Methanoliparia</taxon>
        <taxon>Candidatus Methanoliparales</taxon>
        <taxon>Candidatus Methanollivieraceae</taxon>
        <taxon>Candidatus Methanolliviera</taxon>
    </lineage>
</organism>
<comment type="pathway">
    <text evidence="8">Amino-acid biosynthesis; L-methionine biosynthesis via de novo pathway; L-homoserine from L-aspartate: step 1/3.</text>
</comment>
<sequence length="374" mass="40427">MELKTSTGKGGIEIRLVMKFGGTSIGDGEKIRNVAKIVKEYSEENEVVVVLSALEGVTDSLEGIAKTLIKDSKKETIEKFIQEMGGRHLSAIEVAIPQEELRIEVIETVDEGLRELQEVLLGIYFLGEATLRSLDYIMSFGERISAPILSACLRSLGVESKSFMGGEAGLITDSTFGGASPLPESYEMIRDKLEPLLEKEVSVVSGFITENSDGVITTLGRDGSDYTASIIGTALDADEIWIFTDVDGIMTYNPKIIPEARTIPIISYLEAMELTYFGTSVIHPKAIEPAMNRGIPVRVKNTFNPSNSGTRIVKGYKKDKRVVKAVTAIEDVASLMVAGAGMMGTPGVAARVFSALAKRKINVMMISQGSSEAN</sequence>
<accession>A0A520KUV8</accession>
<name>A0A520KUV8_9EURY</name>
<evidence type="ECO:0000256" key="7">
    <source>
        <dbReference type="RuleBase" id="RU003448"/>
    </source>
</evidence>
<dbReference type="UniPathway" id="UPA00050">
    <property type="reaction ID" value="UER00461"/>
</dbReference>
<evidence type="ECO:0000256" key="1">
    <source>
        <dbReference type="ARBA" id="ARBA00010122"/>
    </source>
</evidence>
<comment type="similarity">
    <text evidence="1 7">Belongs to the aspartokinase family.</text>
</comment>
<evidence type="ECO:0000256" key="3">
    <source>
        <dbReference type="ARBA" id="ARBA00022741"/>
    </source>
</evidence>
<dbReference type="EMBL" id="RXIL01000140">
    <property type="protein sequence ID" value="RZN67293.1"/>
    <property type="molecule type" value="Genomic_DNA"/>
</dbReference>
<dbReference type="InterPro" id="IPR036393">
    <property type="entry name" value="AceGlu_kinase-like_sf"/>
</dbReference>
<dbReference type="NCBIfam" id="TIGR00657">
    <property type="entry name" value="asp_kinases"/>
    <property type="match status" value="1"/>
</dbReference>
<comment type="pathway">
    <text evidence="8">Amino-acid biosynthesis; L-lysine biosynthesis via DAP pathway; (S)-tetrahydrodipicolinate from L-aspartate: step 1/4.</text>
</comment>
<dbReference type="PIRSF" id="PIRSF000726">
    <property type="entry name" value="Asp_kin"/>
    <property type="match status" value="1"/>
</dbReference>
<proteinExistence type="inferred from homology"/>
<comment type="pathway">
    <text evidence="8">Amino-acid biosynthesis; L-threonine biosynthesis; L-threonine from L-aspartate: step 1/5.</text>
</comment>
<dbReference type="Proteomes" id="UP000320766">
    <property type="component" value="Unassembled WGS sequence"/>
</dbReference>
<comment type="caution">
    <text evidence="10">The sequence shown here is derived from an EMBL/GenBank/DDBJ whole genome shotgun (WGS) entry which is preliminary data.</text>
</comment>
<dbReference type="InterPro" id="IPR018042">
    <property type="entry name" value="Aspartate_kinase_CS"/>
</dbReference>
<dbReference type="PROSITE" id="PS00324">
    <property type="entry name" value="ASPARTOKINASE"/>
    <property type="match status" value="1"/>
</dbReference>
<protein>
    <recommendedName>
        <fullName evidence="7">Aspartokinase</fullName>
        <ecNumber evidence="7">2.7.2.4</ecNumber>
    </recommendedName>
</protein>
<dbReference type="AlphaFoldDB" id="A0A520KUV8"/>
<keyword evidence="5" id="KW-0067">ATP-binding</keyword>
<evidence type="ECO:0000313" key="10">
    <source>
        <dbReference type="EMBL" id="RZN67293.1"/>
    </source>
</evidence>
<dbReference type="PROSITE" id="PS51671">
    <property type="entry name" value="ACT"/>
    <property type="match status" value="1"/>
</dbReference>
<dbReference type="UniPathway" id="UPA00051">
    <property type="reaction ID" value="UER00462"/>
</dbReference>
<dbReference type="SUPFAM" id="SSF53633">
    <property type="entry name" value="Carbamate kinase-like"/>
    <property type="match status" value="1"/>
</dbReference>
<keyword evidence="8" id="KW-0028">Amino-acid biosynthesis</keyword>
<evidence type="ECO:0000256" key="4">
    <source>
        <dbReference type="ARBA" id="ARBA00022777"/>
    </source>
</evidence>
<dbReference type="GO" id="GO:0005829">
    <property type="term" value="C:cytosol"/>
    <property type="evidence" value="ECO:0007669"/>
    <property type="project" value="TreeGrafter"/>
</dbReference>
<reference evidence="10 11" key="1">
    <citation type="journal article" date="2019" name="Nat. Microbiol.">
        <title>Wide diversity of methane and short-chain alkane metabolisms in uncultured archaea.</title>
        <authorList>
            <person name="Borrel G."/>
            <person name="Adam P.S."/>
            <person name="McKay L.J."/>
            <person name="Chen L.X."/>
            <person name="Sierra-Garcia I.N."/>
            <person name="Sieber C.M."/>
            <person name="Letourneur Q."/>
            <person name="Ghozlane A."/>
            <person name="Andersen G.L."/>
            <person name="Li W.J."/>
            <person name="Hallam S.J."/>
            <person name="Muyzer G."/>
            <person name="de Oliveira V.M."/>
            <person name="Inskeep W.P."/>
            <person name="Banfield J.F."/>
            <person name="Gribaldo S."/>
        </authorList>
    </citation>
    <scope>NUCLEOTIDE SEQUENCE [LARGE SCALE GENOMIC DNA]</scope>
    <source>
        <strain evidence="10">NM1b</strain>
    </source>
</reference>
<dbReference type="PANTHER" id="PTHR21499:SF59">
    <property type="entry name" value="ASPARTOKINASE"/>
    <property type="match status" value="1"/>
</dbReference>
<dbReference type="InterPro" id="IPR001341">
    <property type="entry name" value="Asp_kinase"/>
</dbReference>